<evidence type="ECO:0000313" key="2">
    <source>
        <dbReference type="EMBL" id="OMP09033.1"/>
    </source>
</evidence>
<keyword evidence="3" id="KW-1185">Reference proteome</keyword>
<dbReference type="Proteomes" id="UP000187203">
    <property type="component" value="Unassembled WGS sequence"/>
</dbReference>
<feature type="region of interest" description="Disordered" evidence="1">
    <location>
        <begin position="101"/>
        <end position="143"/>
    </location>
</feature>
<name>A0A1R3KPL7_9ROSI</name>
<dbReference type="AlphaFoldDB" id="A0A1R3KPL7"/>
<protein>
    <submittedName>
        <fullName evidence="2">Pentatricopeptide repeat-containing protein</fullName>
    </submittedName>
</protein>
<comment type="caution">
    <text evidence="2">The sequence shown here is derived from an EMBL/GenBank/DDBJ whole genome shotgun (WGS) entry which is preliminary data.</text>
</comment>
<feature type="compositionally biased region" description="Basic and acidic residues" evidence="1">
    <location>
        <begin position="102"/>
        <end position="121"/>
    </location>
</feature>
<gene>
    <name evidence="2" type="ORF">COLO4_05880</name>
</gene>
<dbReference type="EMBL" id="AWUE01012497">
    <property type="protein sequence ID" value="OMP09033.1"/>
    <property type="molecule type" value="Genomic_DNA"/>
</dbReference>
<reference evidence="3" key="1">
    <citation type="submission" date="2013-09" db="EMBL/GenBank/DDBJ databases">
        <title>Corchorus olitorius genome sequencing.</title>
        <authorList>
            <person name="Alam M."/>
            <person name="Haque M.S."/>
            <person name="Islam M.S."/>
            <person name="Emdad E.M."/>
            <person name="Islam M.M."/>
            <person name="Ahmed B."/>
            <person name="Halim A."/>
            <person name="Hossen Q.M.M."/>
            <person name="Hossain M.Z."/>
            <person name="Ahmed R."/>
            <person name="Khan M.M."/>
            <person name="Islam R."/>
            <person name="Rashid M.M."/>
            <person name="Khan S.A."/>
            <person name="Rahman M.S."/>
            <person name="Alam M."/>
            <person name="Yahiya A.S."/>
            <person name="Khan M.S."/>
            <person name="Azam M.S."/>
            <person name="Haque T."/>
            <person name="Lashkar M.Z.H."/>
            <person name="Akhand A.I."/>
            <person name="Morshed G."/>
            <person name="Roy S."/>
            <person name="Uddin K.S."/>
            <person name="Rabeya T."/>
            <person name="Hossain A.S."/>
            <person name="Chowdhury A."/>
            <person name="Snigdha A.R."/>
            <person name="Mortoza M.S."/>
            <person name="Matin S.A."/>
            <person name="Hoque S.M.E."/>
            <person name="Islam M.K."/>
            <person name="Roy D.K."/>
            <person name="Haider R."/>
            <person name="Moosa M.M."/>
            <person name="Elias S.M."/>
            <person name="Hasan A.M."/>
            <person name="Jahan S."/>
            <person name="Shafiuddin M."/>
            <person name="Mahmood N."/>
            <person name="Shommy N.S."/>
        </authorList>
    </citation>
    <scope>NUCLEOTIDE SEQUENCE [LARGE SCALE GENOMIC DNA]</scope>
    <source>
        <strain evidence="3">cv. O-4</strain>
    </source>
</reference>
<sequence length="160" mass="18260">MGATAGNRNHLARAFSHRGWPLKSPLLIAPLPWFRIRDHFPQTMPITPSNEANPNLNLHLRSGKSSYSPETTLGSFNQVSPEPLKKLLDLATPTSYGLHFQGRFESKRAKERKREKERQEREDESLGENGKSVKNLCREKRIPPRDCMALEKTGYGFHPK</sequence>
<accession>A0A1R3KPL7</accession>
<evidence type="ECO:0000313" key="3">
    <source>
        <dbReference type="Proteomes" id="UP000187203"/>
    </source>
</evidence>
<organism evidence="2 3">
    <name type="scientific">Corchorus olitorius</name>
    <dbReference type="NCBI Taxonomy" id="93759"/>
    <lineage>
        <taxon>Eukaryota</taxon>
        <taxon>Viridiplantae</taxon>
        <taxon>Streptophyta</taxon>
        <taxon>Embryophyta</taxon>
        <taxon>Tracheophyta</taxon>
        <taxon>Spermatophyta</taxon>
        <taxon>Magnoliopsida</taxon>
        <taxon>eudicotyledons</taxon>
        <taxon>Gunneridae</taxon>
        <taxon>Pentapetalae</taxon>
        <taxon>rosids</taxon>
        <taxon>malvids</taxon>
        <taxon>Malvales</taxon>
        <taxon>Malvaceae</taxon>
        <taxon>Grewioideae</taxon>
        <taxon>Apeibeae</taxon>
        <taxon>Corchorus</taxon>
    </lineage>
</organism>
<proteinExistence type="predicted"/>
<evidence type="ECO:0000256" key="1">
    <source>
        <dbReference type="SAM" id="MobiDB-lite"/>
    </source>
</evidence>